<organism evidence="2 3">
    <name type="scientific">Vermiconidia calcicola</name>
    <dbReference type="NCBI Taxonomy" id="1690605"/>
    <lineage>
        <taxon>Eukaryota</taxon>
        <taxon>Fungi</taxon>
        <taxon>Dikarya</taxon>
        <taxon>Ascomycota</taxon>
        <taxon>Pezizomycotina</taxon>
        <taxon>Dothideomycetes</taxon>
        <taxon>Dothideomycetidae</taxon>
        <taxon>Mycosphaerellales</taxon>
        <taxon>Extremaceae</taxon>
        <taxon>Vermiconidia</taxon>
    </lineage>
</organism>
<dbReference type="AlphaFoldDB" id="A0AAV9Q4C5"/>
<evidence type="ECO:0000256" key="1">
    <source>
        <dbReference type="SAM" id="MobiDB-lite"/>
    </source>
</evidence>
<gene>
    <name evidence="2" type="ORF">LTR25_005613</name>
</gene>
<comment type="caution">
    <text evidence="2">The sequence shown here is derived from an EMBL/GenBank/DDBJ whole genome shotgun (WGS) entry which is preliminary data.</text>
</comment>
<evidence type="ECO:0000313" key="2">
    <source>
        <dbReference type="EMBL" id="KAK5535711.1"/>
    </source>
</evidence>
<dbReference type="Proteomes" id="UP001345827">
    <property type="component" value="Unassembled WGS sequence"/>
</dbReference>
<dbReference type="EMBL" id="JAXLQG010000009">
    <property type="protein sequence ID" value="KAK5535711.1"/>
    <property type="molecule type" value="Genomic_DNA"/>
</dbReference>
<accession>A0AAV9Q4C5</accession>
<keyword evidence="3" id="KW-1185">Reference proteome</keyword>
<proteinExistence type="predicted"/>
<feature type="region of interest" description="Disordered" evidence="1">
    <location>
        <begin position="290"/>
        <end position="311"/>
    </location>
</feature>
<feature type="region of interest" description="Disordered" evidence="1">
    <location>
        <begin position="186"/>
        <end position="217"/>
    </location>
</feature>
<reference evidence="2 3" key="1">
    <citation type="submission" date="2023-06" db="EMBL/GenBank/DDBJ databases">
        <title>Black Yeasts Isolated from many extreme environments.</title>
        <authorList>
            <person name="Coleine C."/>
            <person name="Stajich J.E."/>
            <person name="Selbmann L."/>
        </authorList>
    </citation>
    <scope>NUCLEOTIDE SEQUENCE [LARGE SCALE GENOMIC DNA]</scope>
    <source>
        <strain evidence="2 3">CCFEE 5887</strain>
    </source>
</reference>
<evidence type="ECO:0000313" key="3">
    <source>
        <dbReference type="Proteomes" id="UP001345827"/>
    </source>
</evidence>
<feature type="compositionally biased region" description="Polar residues" evidence="1">
    <location>
        <begin position="290"/>
        <end position="299"/>
    </location>
</feature>
<sequence length="610" mass="68018">MERFNALGEMAPHKGWPPFRLTHCMTEGQLTPPYSPTLHPARNRVRLQLSKLLQRSRSVRSKNDGITDRYRCMSTRPSVAEMKAPFPLLLPHSPSVSEWNSPAPACSSGLRRMPTSYNGLRGLAHQQAGSPMTPLLPSPITGELKVEERSYFKFHNPRNQSRCSDDGSIDNLQILSYYCSNEKSDSEGEQHSLFGPAGDDSHDVEESTASESSPVTPIDQGCRDVLCADESGWLANTTSHNERRRRFKARYYQVVEHPYIDLQNEHGEDQVMVATVLIGPGKPKIIQIQRPPSSQSRLASPTELPSVPSTPVHAPIEVSAFSPYDTPGDMPEIDSCLNEAAHADAPEPALMSLRPSLLPEPLTLPARTFSSRSDSSMIGATLRRLHSLTDPFGMSPRRSRSSRASISADPKWTIRRGFPVPESSLHLSPTNNVATWSRCCKMERVLKAVTRAIDNFPDGMLRLDSVPILEIRSPQVADQIYIGALQRIFPTAPTLLLSALTAWILVDAYFTRLEEQFTPMERYWAHAAESNESLYRIPDKARVMLGIGIPDARSIRLNEYGLRMRAAAIHASIGVIGKRLIEALRGLWDDDIWRSLKVLVEVIEASPQPW</sequence>
<name>A0AAV9Q4C5_9PEZI</name>
<protein>
    <submittedName>
        <fullName evidence="2">Uncharacterized protein</fullName>
    </submittedName>
</protein>